<feature type="domain" description="Chromatin assembly factor 1 subunit A dimerization" evidence="6">
    <location>
        <begin position="493"/>
        <end position="562"/>
    </location>
</feature>
<feature type="compositionally biased region" description="Acidic residues" evidence="5">
    <location>
        <begin position="535"/>
        <end position="579"/>
    </location>
</feature>
<feature type="compositionally biased region" description="Low complexity" evidence="5">
    <location>
        <begin position="705"/>
        <end position="717"/>
    </location>
</feature>
<feature type="region of interest" description="Disordered" evidence="5">
    <location>
        <begin position="535"/>
        <end position="617"/>
    </location>
</feature>
<comment type="subcellular location">
    <subcellularLocation>
        <location evidence="1">Nucleus</location>
    </subcellularLocation>
</comment>
<dbReference type="EMBL" id="OZ037946">
    <property type="protein sequence ID" value="CAL1704188.1"/>
    <property type="molecule type" value="Genomic_DNA"/>
</dbReference>
<keyword evidence="2" id="KW-0227">DNA damage</keyword>
<dbReference type="InterPro" id="IPR022043">
    <property type="entry name" value="CAF1A_DD"/>
</dbReference>
<evidence type="ECO:0000259" key="6">
    <source>
        <dbReference type="Pfam" id="PF12253"/>
    </source>
</evidence>
<accession>A0ABP1DAU8</accession>
<keyword evidence="4" id="KW-0539">Nucleus</keyword>
<dbReference type="PANTHER" id="PTHR15272:SF0">
    <property type="entry name" value="CHROMATIN ASSEMBLY FACTOR 1 SUBUNIT A"/>
    <property type="match status" value="1"/>
</dbReference>
<feature type="compositionally biased region" description="Basic and acidic residues" evidence="5">
    <location>
        <begin position="279"/>
        <end position="311"/>
    </location>
</feature>
<keyword evidence="3" id="KW-0234">DNA repair</keyword>
<evidence type="ECO:0000313" key="7">
    <source>
        <dbReference type="EMBL" id="CAL1704188.1"/>
    </source>
</evidence>
<gene>
    <name evidence="7" type="ORF">GFSPODELE1_LOCUS4893</name>
</gene>
<sequence length="824" mass="91216">MVKLELENAIQPVIAASAAAKTDKTALIEIKNGKPSLKQKPMSFEKMSDTMQEIVKFREMLEQHLESKLPPLNAITDDFLPLIAKLAQESDKTLNGLSKSMQQELLPARDEDDEDALGKATISLPLQIIEKAIKSIATRTNYGLEASAAGGKVPAAWHIWRWEVKEEFRHWLPRSAKDKAEARAAERRQAKAELKIMFQELTEEERSRIVGSKANGAEAAKGKLPIKREDNFNIMNGSPSQGSTSEQAGDRDSKTPDTTNPEAEKQSDEASTARGRPRKPIDLEKEAKERERTEKKLAKAEKEKKEKEAQEKARSLFANFFGKAKAKAEIAAKTSASNANVPIAGPSRVESEYEKTFKPFVLKKDAELAPINSFRSSRRSKTQTHAQVNGKDVIVIDDDEEQNFSEDVAMEDTNTPDVTAFTASDRLQESVSKLAQIGPAPPRRQLLYGLRSSYPETVRTIIMKLNEAEIAGDDQLVRSLLSLLRSRKDIPAKALIFHEDARPGYFGTWTRPSREVGPRTPFAKDVVAIDYSCDSGEEWEEEEGGEDVVEDGEDEDAGGDAEDASDLEGWLVEDDDVEDPGTPIDEPGASPELFDIPLPTLQPPKRKPGSDEGAKTAKRRKVVVPLVPFTKGPCWENGIGRCEYEPFRSYRVQLFNDAPCPIDPFTFVSAPFEERSSLAVTKSISSGDNSFAVPALPDRVATLQSGATATTSSNATPRRPPPAPKTSFPSEHLPLLVSKITTLETGNITAIVEVVYQELRSHKVKKNAIEAKVREIGEKNKKIWVVKPDFKANCCWVSLMDEPIYHRFAAIPHCSTCFLFLAHG</sequence>
<dbReference type="PANTHER" id="PTHR15272">
    <property type="entry name" value="CHROMATIN ASSEMBLY FACTOR 1 SUBUNIT A CAF-1 SUBUNIT A"/>
    <property type="match status" value="1"/>
</dbReference>
<organism evidence="7 8">
    <name type="scientific">Somion occarium</name>
    <dbReference type="NCBI Taxonomy" id="3059160"/>
    <lineage>
        <taxon>Eukaryota</taxon>
        <taxon>Fungi</taxon>
        <taxon>Dikarya</taxon>
        <taxon>Basidiomycota</taxon>
        <taxon>Agaricomycotina</taxon>
        <taxon>Agaricomycetes</taxon>
        <taxon>Polyporales</taxon>
        <taxon>Cerrenaceae</taxon>
        <taxon>Somion</taxon>
    </lineage>
</organism>
<evidence type="ECO:0000256" key="2">
    <source>
        <dbReference type="ARBA" id="ARBA00022763"/>
    </source>
</evidence>
<dbReference type="Proteomes" id="UP001497453">
    <property type="component" value="Chromosome 3"/>
</dbReference>
<evidence type="ECO:0000256" key="4">
    <source>
        <dbReference type="ARBA" id="ARBA00023242"/>
    </source>
</evidence>
<feature type="compositionally biased region" description="Polar residues" evidence="5">
    <location>
        <begin position="233"/>
        <end position="247"/>
    </location>
</feature>
<keyword evidence="8" id="KW-1185">Reference proteome</keyword>
<evidence type="ECO:0000313" key="8">
    <source>
        <dbReference type="Proteomes" id="UP001497453"/>
    </source>
</evidence>
<evidence type="ECO:0000256" key="1">
    <source>
        <dbReference type="ARBA" id="ARBA00004123"/>
    </source>
</evidence>
<dbReference type="Pfam" id="PF12253">
    <property type="entry name" value="CAF1A_dimeriz"/>
    <property type="match status" value="1"/>
</dbReference>
<proteinExistence type="predicted"/>
<evidence type="ECO:0000256" key="5">
    <source>
        <dbReference type="SAM" id="MobiDB-lite"/>
    </source>
</evidence>
<protein>
    <recommendedName>
        <fullName evidence="6">Chromatin assembly factor 1 subunit A dimerization domain-containing protein</fullName>
    </recommendedName>
</protein>
<evidence type="ECO:0000256" key="3">
    <source>
        <dbReference type="ARBA" id="ARBA00023204"/>
    </source>
</evidence>
<reference evidence="8" key="1">
    <citation type="submission" date="2024-04" db="EMBL/GenBank/DDBJ databases">
        <authorList>
            <person name="Shaw F."/>
            <person name="Minotto A."/>
        </authorList>
    </citation>
    <scope>NUCLEOTIDE SEQUENCE [LARGE SCALE GENOMIC DNA]</scope>
</reference>
<feature type="region of interest" description="Disordered" evidence="5">
    <location>
        <begin position="214"/>
        <end position="311"/>
    </location>
</feature>
<feature type="region of interest" description="Disordered" evidence="5">
    <location>
        <begin position="705"/>
        <end position="729"/>
    </location>
</feature>
<name>A0ABP1DAU8_9APHY</name>